<dbReference type="PANTHER" id="PTHR20854">
    <property type="entry name" value="INOSITOL MONOPHOSPHATASE"/>
    <property type="match status" value="1"/>
</dbReference>
<comment type="similarity">
    <text evidence="3 8">Belongs to the inositol monophosphatase superfamily.</text>
</comment>
<dbReference type="Proteomes" id="UP000028725">
    <property type="component" value="Unassembled WGS sequence"/>
</dbReference>
<evidence type="ECO:0000313" key="9">
    <source>
        <dbReference type="EMBL" id="KFE61920.1"/>
    </source>
</evidence>
<name>A0A085W2K7_9BACT</name>
<dbReference type="PROSITE" id="PS00629">
    <property type="entry name" value="IMP_1"/>
    <property type="match status" value="1"/>
</dbReference>
<protein>
    <recommendedName>
        <fullName evidence="8">Inositol-1-monophosphatase</fullName>
        <ecNumber evidence="8">3.1.3.25</ecNumber>
    </recommendedName>
</protein>
<dbReference type="STRING" id="394096.DB31_4363"/>
<evidence type="ECO:0000256" key="3">
    <source>
        <dbReference type="ARBA" id="ARBA00009759"/>
    </source>
</evidence>
<evidence type="ECO:0000256" key="5">
    <source>
        <dbReference type="ARBA" id="ARBA00022801"/>
    </source>
</evidence>
<dbReference type="GO" id="GO:0008934">
    <property type="term" value="F:inositol monophosphate 1-phosphatase activity"/>
    <property type="evidence" value="ECO:0007669"/>
    <property type="project" value="InterPro"/>
</dbReference>
<dbReference type="PRINTS" id="PR00377">
    <property type="entry name" value="IMPHPHTASES"/>
</dbReference>
<organism evidence="9 10">
    <name type="scientific">Hyalangium minutum</name>
    <dbReference type="NCBI Taxonomy" id="394096"/>
    <lineage>
        <taxon>Bacteria</taxon>
        <taxon>Pseudomonadati</taxon>
        <taxon>Myxococcota</taxon>
        <taxon>Myxococcia</taxon>
        <taxon>Myxococcales</taxon>
        <taxon>Cystobacterineae</taxon>
        <taxon>Archangiaceae</taxon>
        <taxon>Hyalangium</taxon>
    </lineage>
</organism>
<keyword evidence="6 7" id="KW-0460">Magnesium</keyword>
<evidence type="ECO:0000256" key="2">
    <source>
        <dbReference type="ARBA" id="ARBA00001946"/>
    </source>
</evidence>
<dbReference type="InterPro" id="IPR020583">
    <property type="entry name" value="Inositol_monoP_metal-BS"/>
</dbReference>
<accession>A0A085W2K7</accession>
<dbReference type="InterPro" id="IPR022337">
    <property type="entry name" value="Inositol_monophosphatase_SuhB"/>
</dbReference>
<dbReference type="EC" id="3.1.3.25" evidence="8"/>
<keyword evidence="5 8" id="KW-0378">Hydrolase</keyword>
<dbReference type="Pfam" id="PF00459">
    <property type="entry name" value="Inositol_P"/>
    <property type="match status" value="1"/>
</dbReference>
<evidence type="ECO:0000256" key="8">
    <source>
        <dbReference type="RuleBase" id="RU364068"/>
    </source>
</evidence>
<gene>
    <name evidence="9" type="ORF">DB31_4363</name>
</gene>
<evidence type="ECO:0000313" key="10">
    <source>
        <dbReference type="Proteomes" id="UP000028725"/>
    </source>
</evidence>
<dbReference type="SUPFAM" id="SSF56655">
    <property type="entry name" value="Carbohydrate phosphatase"/>
    <property type="match status" value="1"/>
</dbReference>
<comment type="catalytic activity">
    <reaction evidence="1 8">
        <text>a myo-inositol phosphate + H2O = myo-inositol + phosphate</text>
        <dbReference type="Rhea" id="RHEA:24056"/>
        <dbReference type="ChEBI" id="CHEBI:15377"/>
        <dbReference type="ChEBI" id="CHEBI:17268"/>
        <dbReference type="ChEBI" id="CHEBI:43474"/>
        <dbReference type="ChEBI" id="CHEBI:84139"/>
        <dbReference type="EC" id="3.1.3.25"/>
    </reaction>
</comment>
<comment type="cofactor">
    <cofactor evidence="2 7 8">
        <name>Mg(2+)</name>
        <dbReference type="ChEBI" id="CHEBI:18420"/>
    </cofactor>
</comment>
<dbReference type="InterPro" id="IPR000760">
    <property type="entry name" value="Inositol_monophosphatase-like"/>
</dbReference>
<sequence>MSTAGTAMEQETPAALRRTAEEGARLAGRVLAERFQGERTIEFKRSSIDLVTDADTAAEEVLLRFLRERHPGHSILAEESGASRGSELRWLIDPLDGTTNYAHHVPHFCVSVAVDGPDGVLAGVVYNPMLDELFSAARGEGATLNGRPLKASATTELERALLCTGFPYDVREKPDGPVGLLNHFIRRAQGIRRTGSAALDLAYVAAGRFDGFFEFNLKPWDIGAGSLLVTEAGGVMSQIDGSPFDVMKGNVLAGAPGLAAVLQRECRQALANLGWDPRP</sequence>
<feature type="binding site" evidence="7">
    <location>
        <position position="221"/>
    </location>
    <ligand>
        <name>Mg(2+)</name>
        <dbReference type="ChEBI" id="CHEBI:18420"/>
        <label>1</label>
        <note>catalytic</note>
    </ligand>
</feature>
<dbReference type="PATRIC" id="fig|394096.3.peg.8096"/>
<dbReference type="Gene3D" id="3.40.190.80">
    <property type="match status" value="1"/>
</dbReference>
<feature type="binding site" evidence="7">
    <location>
        <position position="95"/>
    </location>
    <ligand>
        <name>Mg(2+)</name>
        <dbReference type="ChEBI" id="CHEBI:18420"/>
        <label>1</label>
        <note>catalytic</note>
    </ligand>
</feature>
<feature type="binding site" evidence="7">
    <location>
        <position position="78"/>
    </location>
    <ligand>
        <name>Mg(2+)</name>
        <dbReference type="ChEBI" id="CHEBI:18420"/>
        <label>1</label>
        <note>catalytic</note>
    </ligand>
</feature>
<dbReference type="GO" id="GO:0007165">
    <property type="term" value="P:signal transduction"/>
    <property type="evidence" value="ECO:0007669"/>
    <property type="project" value="TreeGrafter"/>
</dbReference>
<keyword evidence="4 7" id="KW-0479">Metal-binding</keyword>
<dbReference type="FunFam" id="3.30.540.10:FF:000003">
    <property type="entry name" value="Inositol-1-monophosphatase"/>
    <property type="match status" value="1"/>
</dbReference>
<dbReference type="PRINTS" id="PR01959">
    <property type="entry name" value="SBIMPHPHTASE"/>
</dbReference>
<dbReference type="GO" id="GO:0046872">
    <property type="term" value="F:metal ion binding"/>
    <property type="evidence" value="ECO:0007669"/>
    <property type="project" value="UniProtKB-KW"/>
</dbReference>
<feature type="binding site" evidence="7">
    <location>
        <position position="96"/>
    </location>
    <ligand>
        <name>Mg(2+)</name>
        <dbReference type="ChEBI" id="CHEBI:18420"/>
        <label>1</label>
        <note>catalytic</note>
    </ligand>
</feature>
<dbReference type="AlphaFoldDB" id="A0A085W2K7"/>
<feature type="binding site" evidence="7">
    <location>
        <position position="93"/>
    </location>
    <ligand>
        <name>Mg(2+)</name>
        <dbReference type="ChEBI" id="CHEBI:18420"/>
        <label>2</label>
    </ligand>
</feature>
<evidence type="ECO:0000256" key="7">
    <source>
        <dbReference type="PIRSR" id="PIRSR600760-2"/>
    </source>
</evidence>
<evidence type="ECO:0000256" key="4">
    <source>
        <dbReference type="ARBA" id="ARBA00022723"/>
    </source>
</evidence>
<dbReference type="Gene3D" id="3.30.540.10">
    <property type="entry name" value="Fructose-1,6-Bisphosphatase, subunit A, domain 1"/>
    <property type="match status" value="1"/>
</dbReference>
<dbReference type="GO" id="GO:0006020">
    <property type="term" value="P:inositol metabolic process"/>
    <property type="evidence" value="ECO:0007669"/>
    <property type="project" value="TreeGrafter"/>
</dbReference>
<dbReference type="PANTHER" id="PTHR20854:SF4">
    <property type="entry name" value="INOSITOL-1-MONOPHOSPHATASE-RELATED"/>
    <property type="match status" value="1"/>
</dbReference>
<dbReference type="EMBL" id="JMCB01000024">
    <property type="protein sequence ID" value="KFE61920.1"/>
    <property type="molecule type" value="Genomic_DNA"/>
</dbReference>
<keyword evidence="10" id="KW-1185">Reference proteome</keyword>
<comment type="caution">
    <text evidence="9">The sequence shown here is derived from an EMBL/GenBank/DDBJ whole genome shotgun (WGS) entry which is preliminary data.</text>
</comment>
<evidence type="ECO:0000256" key="1">
    <source>
        <dbReference type="ARBA" id="ARBA00001033"/>
    </source>
</evidence>
<reference evidence="9 10" key="1">
    <citation type="submission" date="2014-04" db="EMBL/GenBank/DDBJ databases">
        <title>Genome assembly of Hyalangium minutum DSM 14724.</title>
        <authorList>
            <person name="Sharma G."/>
            <person name="Subramanian S."/>
        </authorList>
    </citation>
    <scope>NUCLEOTIDE SEQUENCE [LARGE SCALE GENOMIC DNA]</scope>
    <source>
        <strain evidence="9 10">DSM 14724</strain>
    </source>
</reference>
<dbReference type="FunFam" id="3.40.190.80:FF:000002">
    <property type="entry name" value="Inositol-1-monophosphatase"/>
    <property type="match status" value="1"/>
</dbReference>
<evidence type="ECO:0000256" key="6">
    <source>
        <dbReference type="ARBA" id="ARBA00022842"/>
    </source>
</evidence>
<dbReference type="CDD" id="cd01639">
    <property type="entry name" value="IMPase"/>
    <property type="match status" value="1"/>
</dbReference>
<proteinExistence type="inferred from homology"/>
<dbReference type="InterPro" id="IPR033942">
    <property type="entry name" value="IMPase"/>
</dbReference>